<dbReference type="InterPro" id="IPR027389">
    <property type="entry name" value="B_mannosylTrfase_Bre-3/Egh"/>
</dbReference>
<dbReference type="Proteomes" id="UP000193642">
    <property type="component" value="Unassembled WGS sequence"/>
</dbReference>
<evidence type="ECO:0000313" key="2">
    <source>
        <dbReference type="EMBL" id="ORY24441.1"/>
    </source>
</evidence>
<dbReference type="GO" id="GO:0005737">
    <property type="term" value="C:cytoplasm"/>
    <property type="evidence" value="ECO:0007669"/>
    <property type="project" value="TreeGrafter"/>
</dbReference>
<comment type="caution">
    <text evidence="2">The sequence shown here is derived from an EMBL/GenBank/DDBJ whole genome shotgun (WGS) entry which is preliminary data.</text>
</comment>
<dbReference type="AlphaFoldDB" id="A0A1Y2APG9"/>
<dbReference type="STRING" id="329046.A0A1Y2APG9"/>
<protein>
    <submittedName>
        <fullName evidence="2">Uncharacterized protein</fullName>
    </submittedName>
</protein>
<keyword evidence="1" id="KW-1133">Transmembrane helix</keyword>
<reference evidence="2 3" key="1">
    <citation type="submission" date="2016-07" db="EMBL/GenBank/DDBJ databases">
        <title>Pervasive Adenine N6-methylation of Active Genes in Fungi.</title>
        <authorList>
            <consortium name="DOE Joint Genome Institute"/>
            <person name="Mondo S.J."/>
            <person name="Dannebaum R.O."/>
            <person name="Kuo R.C."/>
            <person name="Labutti K."/>
            <person name="Haridas S."/>
            <person name="Kuo A."/>
            <person name="Salamov A."/>
            <person name="Ahrendt S.R."/>
            <person name="Lipzen A."/>
            <person name="Sullivan W."/>
            <person name="Andreopoulos W.B."/>
            <person name="Clum A."/>
            <person name="Lindquist E."/>
            <person name="Daum C."/>
            <person name="Ramamoorthy G.K."/>
            <person name="Gryganskyi A."/>
            <person name="Culley D."/>
            <person name="Magnuson J.K."/>
            <person name="James T.Y."/>
            <person name="O'Malley M.A."/>
            <person name="Stajich J.E."/>
            <person name="Spatafora J.W."/>
            <person name="Visel A."/>
            <person name="Grigoriev I.V."/>
        </authorList>
    </citation>
    <scope>NUCLEOTIDE SEQUENCE [LARGE SCALE GENOMIC DNA]</scope>
    <source>
        <strain evidence="2 3">JEL800</strain>
    </source>
</reference>
<organism evidence="2 3">
    <name type="scientific">Rhizoclosmatium globosum</name>
    <dbReference type="NCBI Taxonomy" id="329046"/>
    <lineage>
        <taxon>Eukaryota</taxon>
        <taxon>Fungi</taxon>
        <taxon>Fungi incertae sedis</taxon>
        <taxon>Chytridiomycota</taxon>
        <taxon>Chytridiomycota incertae sedis</taxon>
        <taxon>Chytridiomycetes</taxon>
        <taxon>Chytridiales</taxon>
        <taxon>Chytriomycetaceae</taxon>
        <taxon>Rhizoclosmatium</taxon>
    </lineage>
</organism>
<keyword evidence="1" id="KW-0472">Membrane</keyword>
<gene>
    <name evidence="2" type="ORF">BCR33DRAFT_860310</name>
</gene>
<evidence type="ECO:0000256" key="1">
    <source>
        <dbReference type="SAM" id="Phobius"/>
    </source>
</evidence>
<dbReference type="PANTHER" id="PTHR16779">
    <property type="entry name" value="BETA-1,4-MANNOSYLTRANSFERASE EGH"/>
    <property type="match status" value="1"/>
</dbReference>
<dbReference type="GO" id="GO:0019187">
    <property type="term" value="F:beta-1,4-mannosyltransferase activity"/>
    <property type="evidence" value="ECO:0007669"/>
    <property type="project" value="InterPro"/>
</dbReference>
<dbReference type="EMBL" id="MCGO01000143">
    <property type="protein sequence ID" value="ORY24441.1"/>
    <property type="molecule type" value="Genomic_DNA"/>
</dbReference>
<feature type="transmembrane region" description="Helical" evidence="1">
    <location>
        <begin position="46"/>
        <end position="66"/>
    </location>
</feature>
<dbReference type="OrthoDB" id="10416539at2759"/>
<keyword evidence="1" id="KW-0812">Transmembrane</keyword>
<sequence>MALLSEMWIINLIFLMGAIYMMTFYLGKLQSYDDYELWNVACYWKIGWLLPLPYTMICLFGLILPYRTPKFLDYAREGIKKRRLDNLYIVTVTKGDNREVNIT</sequence>
<feature type="transmembrane region" description="Helical" evidence="1">
    <location>
        <begin position="7"/>
        <end position="26"/>
    </location>
</feature>
<evidence type="ECO:0000313" key="3">
    <source>
        <dbReference type="Proteomes" id="UP000193642"/>
    </source>
</evidence>
<keyword evidence="3" id="KW-1185">Reference proteome</keyword>
<accession>A0A1Y2APG9</accession>
<name>A0A1Y2APG9_9FUNG</name>
<proteinExistence type="predicted"/>
<dbReference type="PANTHER" id="PTHR16779:SF1">
    <property type="entry name" value="BETA-1,4-MANNOSYLTRANSFERASE EGH"/>
    <property type="match status" value="1"/>
</dbReference>